<feature type="compositionally biased region" description="Basic and acidic residues" evidence="1">
    <location>
        <begin position="1398"/>
        <end position="1417"/>
    </location>
</feature>
<feature type="compositionally biased region" description="Basic and acidic residues" evidence="1">
    <location>
        <begin position="321"/>
        <end position="331"/>
    </location>
</feature>
<feature type="region of interest" description="Disordered" evidence="1">
    <location>
        <begin position="535"/>
        <end position="557"/>
    </location>
</feature>
<comment type="caution">
    <text evidence="2">The sequence shown here is derived from an EMBL/GenBank/DDBJ whole genome shotgun (WGS) entry which is preliminary data.</text>
</comment>
<protein>
    <submittedName>
        <fullName evidence="2">Uncharacterized protein</fullName>
    </submittedName>
</protein>
<feature type="compositionally biased region" description="Low complexity" evidence="1">
    <location>
        <begin position="1332"/>
        <end position="1342"/>
    </location>
</feature>
<feature type="region of interest" description="Disordered" evidence="1">
    <location>
        <begin position="2211"/>
        <end position="2248"/>
    </location>
</feature>
<dbReference type="EMBL" id="MIGC01000886">
    <property type="protein sequence ID" value="PHJ24023.1"/>
    <property type="molecule type" value="Genomic_DNA"/>
</dbReference>
<feature type="region of interest" description="Disordered" evidence="1">
    <location>
        <begin position="2399"/>
        <end position="2442"/>
    </location>
</feature>
<feature type="region of interest" description="Disordered" evidence="1">
    <location>
        <begin position="2548"/>
        <end position="2608"/>
    </location>
</feature>
<dbReference type="PANTHER" id="PTHR36812">
    <property type="entry name" value="NEUROFILAMENT TRIPLET M PROTEIN-LIKE PROTEIN"/>
    <property type="match status" value="1"/>
</dbReference>
<feature type="compositionally biased region" description="Basic and acidic residues" evidence="1">
    <location>
        <begin position="1432"/>
        <end position="1442"/>
    </location>
</feature>
<feature type="compositionally biased region" description="Acidic residues" evidence="1">
    <location>
        <begin position="2558"/>
        <end position="2574"/>
    </location>
</feature>
<organism evidence="2 3">
    <name type="scientific">Cystoisospora suis</name>
    <dbReference type="NCBI Taxonomy" id="483139"/>
    <lineage>
        <taxon>Eukaryota</taxon>
        <taxon>Sar</taxon>
        <taxon>Alveolata</taxon>
        <taxon>Apicomplexa</taxon>
        <taxon>Conoidasida</taxon>
        <taxon>Coccidia</taxon>
        <taxon>Eucoccidiorida</taxon>
        <taxon>Eimeriorina</taxon>
        <taxon>Sarcocystidae</taxon>
        <taxon>Cystoisospora</taxon>
    </lineage>
</organism>
<dbReference type="PANTHER" id="PTHR36812:SF9">
    <property type="entry name" value="MYB-LIKE PROTEIN X ISOFORM X1"/>
    <property type="match status" value="1"/>
</dbReference>
<feature type="compositionally biased region" description="Acidic residues" evidence="1">
    <location>
        <begin position="371"/>
        <end position="381"/>
    </location>
</feature>
<feature type="region of interest" description="Disordered" evidence="1">
    <location>
        <begin position="1125"/>
        <end position="1186"/>
    </location>
</feature>
<feature type="compositionally biased region" description="Low complexity" evidence="1">
    <location>
        <begin position="125"/>
        <end position="170"/>
    </location>
</feature>
<feature type="region of interest" description="Disordered" evidence="1">
    <location>
        <begin position="1545"/>
        <end position="1568"/>
    </location>
</feature>
<feature type="compositionally biased region" description="Basic and acidic residues" evidence="1">
    <location>
        <begin position="420"/>
        <end position="432"/>
    </location>
</feature>
<dbReference type="VEuPathDB" id="ToxoDB:CSUI_002125"/>
<feature type="compositionally biased region" description="Basic and acidic residues" evidence="1">
    <location>
        <begin position="535"/>
        <end position="546"/>
    </location>
</feature>
<evidence type="ECO:0000313" key="3">
    <source>
        <dbReference type="Proteomes" id="UP000221165"/>
    </source>
</evidence>
<accession>A0A2C6LAD9</accession>
<feature type="region of interest" description="Disordered" evidence="1">
    <location>
        <begin position="620"/>
        <end position="642"/>
    </location>
</feature>
<feature type="compositionally biased region" description="Basic and acidic residues" evidence="1">
    <location>
        <begin position="1455"/>
        <end position="1470"/>
    </location>
</feature>
<feature type="region of interest" description="Disordered" evidence="1">
    <location>
        <begin position="1608"/>
        <end position="1642"/>
    </location>
</feature>
<feature type="compositionally biased region" description="Low complexity" evidence="1">
    <location>
        <begin position="274"/>
        <end position="309"/>
    </location>
</feature>
<feature type="compositionally biased region" description="Basic and acidic residues" evidence="1">
    <location>
        <begin position="1614"/>
        <end position="1642"/>
    </location>
</feature>
<evidence type="ECO:0000256" key="1">
    <source>
        <dbReference type="SAM" id="MobiDB-lite"/>
    </source>
</evidence>
<feature type="region of interest" description="Disordered" evidence="1">
    <location>
        <begin position="2493"/>
        <end position="2523"/>
    </location>
</feature>
<feature type="region of interest" description="Disordered" evidence="1">
    <location>
        <begin position="1059"/>
        <end position="1086"/>
    </location>
</feature>
<feature type="compositionally biased region" description="Basic and acidic residues" evidence="1">
    <location>
        <begin position="2548"/>
        <end position="2557"/>
    </location>
</feature>
<dbReference type="GeneID" id="94425538"/>
<feature type="region of interest" description="Disordered" evidence="1">
    <location>
        <begin position="1432"/>
        <end position="1475"/>
    </location>
</feature>
<dbReference type="RefSeq" id="XP_067925697.1">
    <property type="nucleotide sequence ID" value="XM_068062327.1"/>
</dbReference>
<feature type="compositionally biased region" description="Basic and acidic residues" evidence="1">
    <location>
        <begin position="2575"/>
        <end position="2584"/>
    </location>
</feature>
<feature type="compositionally biased region" description="Polar residues" evidence="1">
    <location>
        <begin position="547"/>
        <end position="557"/>
    </location>
</feature>
<feature type="compositionally biased region" description="Basic and acidic residues" evidence="1">
    <location>
        <begin position="1826"/>
        <end position="1863"/>
    </location>
</feature>
<feature type="region of interest" description="Disordered" evidence="1">
    <location>
        <begin position="121"/>
        <end position="252"/>
    </location>
</feature>
<dbReference type="OrthoDB" id="10524222at2759"/>
<feature type="compositionally biased region" description="Basic and acidic residues" evidence="1">
    <location>
        <begin position="1127"/>
        <end position="1162"/>
    </location>
</feature>
<dbReference type="Proteomes" id="UP000221165">
    <property type="component" value="Unassembled WGS sequence"/>
</dbReference>
<feature type="compositionally biased region" description="Low complexity" evidence="1">
    <location>
        <begin position="2235"/>
        <end position="2248"/>
    </location>
</feature>
<feature type="region of interest" description="Disordered" evidence="1">
    <location>
        <begin position="1"/>
        <end position="30"/>
    </location>
</feature>
<reference evidence="2 3" key="1">
    <citation type="journal article" date="2017" name="Int. J. Parasitol.">
        <title>The genome of the protozoan parasite Cystoisospora suis and a reverse vaccinology approach to identify vaccine candidates.</title>
        <authorList>
            <person name="Palmieri N."/>
            <person name="Shrestha A."/>
            <person name="Ruttkowski B."/>
            <person name="Beck T."/>
            <person name="Vogl C."/>
            <person name="Tomley F."/>
            <person name="Blake D.P."/>
            <person name="Joachim A."/>
        </authorList>
    </citation>
    <scope>NUCLEOTIDE SEQUENCE [LARGE SCALE GENOMIC DNA]</scope>
    <source>
        <strain evidence="2 3">Wien I</strain>
    </source>
</reference>
<sequence>MPPLCPLQRRDISPLVKPVEGEDEASPKLLCSSPPLILDAERGFPNFLSSKEDKIVQGDRQASFSISYLTSPCLQEMNSPLSSSVPTASTHAEDSSLFHAHSPPNPSFLYITDEKRSSQAFTLESSSLSPSSLFPSDSSPVSSPSSSPRSRHVTSSSSLRRLSFESSSPPYVIPSQERRPIHKCRPVEGRNEEEEGRSRMMLRNAQSKETVLSSLQPQAVTTPETVPPFSSSSSSSSVSSSSPSDKDVSVKSIRDAEKALSILRQLLPPPPSTAISLSVSSSSPFSLHSRPPLLSSSSSSSVSGDVCSSAPPPQVSACLEEGVKQEVHDSLDPATSSSSPSSSSSTHADVSLSLSSSSPSSSSSCAPQTREEEDDGQIEDEAQQHVSSCSSSSVCFLSSSSSSSLGSSSSPLLKGSKVSSGEEEKKEEENAKSSRSPAGLFVGHYIDIEHLSPHGDVKERKKFRFSHKGGEGEEEWRERTRNLPHLHVVEKYLLSLVCNPSPSASSYPDLSKRAARSILEILRVYVHLEEDRQKQKENIEREERTNEAPSSETQAESYITPCPCSNTCISSSLYSPSEALLQKREEIVASRGDREGDRKYEANLYQENVAFLSAEEKSERNLGLSMDERQEEKDEGSEEDEKTKRVYFRCQSDKKRKEVTQGKEEVEIEEESFVETEDCTSSRYVDLSRFLSSLLFIHERTLFKRVSLLDLPSSSSSRYFTDHVTLSCSSFSSLVLVQPVLYELLLDALNLLSFLPRWKDAVSRIASSSMYLYLSCFPSWRKMSHQETSSSSASSFPPFYSSLKETILSGEISEERTQIGDVSSSLSPRSKRSIDTLFPLQSLLLSCRARHPTGSPQIEEKRACLLRRLLCEESEGIHLLVDRLHELLLPPMKRMVDSGDKRRNLVTHVSHNEVFSLSSYLHSSEIKRRKGENGERKDPCSCPTGLDWNGEISLHSKKEREEERAKGGKNFVLLSVYLYFLSLLCSPDQTYIAKQATSLSLAWFLILFQPSSSSSFLSSSREQRSSDFLLYPPSLFLRLLFQQIVSVLRPFLLTGEREEERDDRADSRGRGREDEERVKEEKEEEVQGEASHAVVLGFLYLLESLSHLLCEFLLVSSSTASSSSFLQHERTHPIEEEEKKKKDSTDREIPGSNFVHERTLEQEKEEDQESHLSSATEPVDGKKNERSKEFSSACRDGLQERICSTLLSLQAPAVLTAFSLCDSSFLSFSSSSSSSVSLCPSLSSLSSPSFSSSLTSSFSSSFSSFCDSLPSPLPVHCIAAAAYGKLVKAVSSLYDQMGEANDGEMHKTSLRLLYNEVKRITCTAFEQKITSSSSSSSSSLSSPLHAGEKMKEVLSVGNARERRRRESLDEEADKIHRQVSADCVGTMTESSEKLSGQVKEKKNEEEEEKDVRERRRKEEKSLEEELRVLRHEEEERRKKEREDEGEEEREEEETDDRRVLLKDREEEMPKKKERCHRNTQQVFSFNPIDGRRTVEKFENLSFFFSLLSSSLLRWNPSVYSSFIHFILGLFLTFSSADDFPHPHSSLCSFSSSSSSSPFSSSRRKSRRRCHRLLTKKGLDALRGAVSPHDSSVDSRDFWRRLFLDLYTPSSSSSSREKKNTSPHEKEEEKNKKRREDEGCRELEKEWSHTREVRRVKRNSKEKRQESCHEISDVLPADGVKVWSSVFLWMSHVVREVSGEEDIGVSGVCTPPPQGMKKEKSRDILRRKKKLDEDEKHISKNVGRKKNRENFCRRRPSFVDSFVIEGGEGSLLEDLAEGILLAWWGGLVHALMEVQLKAKQEEIKENSEEEEEEKKGFSLSKRKKKKERETKEEEEERERRNGKREEEERKKTRGEQVERDEKKERGKKMRTSITVEEENEREHEKESECVSSSSSPSRLTSHCGLGLDNLKGDDRSVWVLFAFLPFQFVENLLSSTEILSQRFVLDQIGSREEERGRDEEEEKRRRSFLLLDFLWSLLSTCIRCISHILFSSLPELFGSSCLPSSFSLGRKGGSFSFSPPHLYSSLLRSFATLVHTRVLPLLHFSASHLSLSAPISTTSPFLSMLRLFSLSPSLSPSPFSSCSSSLSFLLRLPSSFSETFSSQTPPSLLLQTFPFISGETPDHTSMKEHRHSLQHHCRHKDDLLLLDGISKSSFTSSSSLSHTFSPLSSSSSLFSFLQILIFRCCDALIHLDVPPERRKCTAFSPHLFSSLQQGRSIQPSTHEKEEEEADSNIPNTSTPSSSFSSSLLPPLSSAPHPFRLSAIPSMKTPCPSQDISCAYEVLRDSLRVFKSLLLLPSLLSSSSSPFFSSSALHRHSRVAMLLKLLSKREGLFLGEVTREKNQIEREEERERIRWLWTSLLHVGTYYTDLRSDILQLAYEILEISRGREGSVDVEKDLVQEEEQEIQEEEERDGGTKKTEEDSDIAVVEEMKKKKKEEEDEEEERRRELRRGSVLWKTIVIEAGGLRSEYKAIVEDVLLHFFHIRDIAREKEKEVKWRSKEEEESEEKRKKDDTMKGKAEKEEKKKNRLFDAAIQLLTLRSLGGEGRRKEEKIQLKREEDEIDRQEDMSDDPGEDQIDVKEEKDEVEREEEKEEARRKGSDRFEKQEEEEESEGSNLIAWLYREGEEREEEVLYLLSLLIRQLLKKRKDEGQGEEGEEKLRWIERREKEDMILLHGKLRQAYQVEAHERKTPQPIQETFVDWPVDCACDRCREADHVDCLDE</sequence>
<feature type="region of interest" description="Disordered" evidence="1">
    <location>
        <begin position="274"/>
        <end position="385"/>
    </location>
</feature>
<keyword evidence="3" id="KW-1185">Reference proteome</keyword>
<feature type="compositionally biased region" description="Low complexity" evidence="1">
    <location>
        <begin position="1545"/>
        <end position="1560"/>
    </location>
</feature>
<gene>
    <name evidence="2" type="ORF">CSUI_002125</name>
</gene>
<feature type="region of interest" description="Disordered" evidence="1">
    <location>
        <begin position="401"/>
        <end position="436"/>
    </location>
</feature>
<feature type="compositionally biased region" description="Acidic residues" evidence="1">
    <location>
        <begin position="2399"/>
        <end position="2410"/>
    </location>
</feature>
<feature type="region of interest" description="Disordered" evidence="1">
    <location>
        <begin position="1332"/>
        <end position="1417"/>
    </location>
</feature>
<feature type="region of interest" description="Disordered" evidence="1">
    <location>
        <begin position="1801"/>
        <end position="1894"/>
    </location>
</feature>
<name>A0A2C6LAD9_9APIC</name>
<evidence type="ECO:0000313" key="2">
    <source>
        <dbReference type="EMBL" id="PHJ24023.1"/>
    </source>
</evidence>
<feature type="compositionally biased region" description="Low complexity" evidence="1">
    <location>
        <begin position="332"/>
        <end position="364"/>
    </location>
</feature>
<feature type="compositionally biased region" description="Basic and acidic residues" evidence="1">
    <location>
        <begin position="1059"/>
        <end position="1081"/>
    </location>
</feature>
<feature type="compositionally biased region" description="Basic and acidic residues" evidence="1">
    <location>
        <begin position="620"/>
        <end position="632"/>
    </location>
</feature>
<proteinExistence type="predicted"/>
<feature type="compositionally biased region" description="Acidic residues" evidence="1">
    <location>
        <begin position="1443"/>
        <end position="1454"/>
    </location>
</feature>
<feature type="compositionally biased region" description="Low complexity" evidence="1">
    <location>
        <begin position="401"/>
        <end position="419"/>
    </location>
</feature>
<feature type="compositionally biased region" description="Basic and acidic residues" evidence="1">
    <location>
        <begin position="2591"/>
        <end position="2603"/>
    </location>
</feature>
<feature type="compositionally biased region" description="Polar residues" evidence="1">
    <location>
        <begin position="204"/>
        <end position="224"/>
    </location>
</feature>
<feature type="compositionally biased region" description="Low complexity" evidence="1">
    <location>
        <begin position="230"/>
        <end position="243"/>
    </location>
</feature>